<dbReference type="InterPro" id="IPR027417">
    <property type="entry name" value="P-loop_NTPase"/>
</dbReference>
<dbReference type="AlphaFoldDB" id="A0A7U6GDP6"/>
<dbReference type="InterPro" id="IPR002586">
    <property type="entry name" value="CobQ/CobB/MinD/ParA_Nub-bd_dom"/>
</dbReference>
<dbReference type="Gene3D" id="3.40.50.300">
    <property type="entry name" value="P-loop containing nucleotide triphosphate hydrolases"/>
    <property type="match status" value="1"/>
</dbReference>
<gene>
    <name evidence="2" type="ordered locus">CSE_02860</name>
</gene>
<keyword evidence="3" id="KW-1185">Reference proteome</keyword>
<evidence type="ECO:0000313" key="2">
    <source>
        <dbReference type="EMBL" id="BAL80412.1"/>
    </source>
</evidence>
<dbReference type="Pfam" id="PF01656">
    <property type="entry name" value="CbiA"/>
    <property type="match status" value="1"/>
</dbReference>
<protein>
    <submittedName>
        <fullName evidence="2">Iron-sulfur binding protein</fullName>
    </submittedName>
</protein>
<accession>A0A7U6GDP6</accession>
<dbReference type="PANTHER" id="PTHR43534">
    <property type="entry name" value="MIND SUPERFAMILY P-LOOP ATPASE CONTAINING AN INSERTED FERREDOXIN DOMAIN"/>
    <property type="match status" value="1"/>
</dbReference>
<name>A0A7U6GDP6_CALEA</name>
<dbReference type="Proteomes" id="UP000004793">
    <property type="component" value="Chromosome"/>
</dbReference>
<dbReference type="PANTHER" id="PTHR43534:SF1">
    <property type="entry name" value="4FE-4S CLUSTER CONTAINING PARA FAMILY ATPASE PROTEIN"/>
    <property type="match status" value="1"/>
</dbReference>
<sequence length="74" mass="7948">MVISIASGKGGTGKTTLTASLAALPFDAVVVDCDVDAPDLYLLLKPTILKTKDFYGSKLASIDKNILCKVWRLY</sequence>
<reference evidence="2 3" key="1">
    <citation type="submission" date="2011-01" db="EMBL/GenBank/DDBJ databases">
        <title>Whole genome sequence of Caldisericum exile AZM16c01.</title>
        <authorList>
            <person name="Narita-Yamada S."/>
            <person name="Kawakoshi A."/>
            <person name="Nakamura S."/>
            <person name="Sasagawa M."/>
            <person name="Fukada J."/>
            <person name="Sekine M."/>
            <person name="Kato Y."/>
            <person name="Fukai R."/>
            <person name="Sasaki K."/>
            <person name="Hanamaki A."/>
            <person name="Narita H."/>
            <person name="Konno Y."/>
            <person name="Mori K."/>
            <person name="Yamazaki S."/>
            <person name="Suzuki K."/>
            <person name="Fujita N."/>
        </authorList>
    </citation>
    <scope>NUCLEOTIDE SEQUENCE [LARGE SCALE GENOMIC DNA]</scope>
    <source>
        <strain evidence="3">DSM 21853 / NBRC 104410 / AZM16c01</strain>
    </source>
</reference>
<dbReference type="SUPFAM" id="SSF52540">
    <property type="entry name" value="P-loop containing nucleoside triphosphate hydrolases"/>
    <property type="match status" value="1"/>
</dbReference>
<organism evidence="2 3">
    <name type="scientific">Caldisericum exile (strain DSM 21853 / NBRC 104410 / AZM16c01)</name>
    <dbReference type="NCBI Taxonomy" id="511051"/>
    <lineage>
        <taxon>Bacteria</taxon>
        <taxon>Pseudomonadati</taxon>
        <taxon>Caldisericota/Cryosericota group</taxon>
        <taxon>Caldisericota</taxon>
        <taxon>Caldisericia</taxon>
        <taxon>Caldisericales</taxon>
        <taxon>Caldisericaceae</taxon>
        <taxon>Caldisericum</taxon>
    </lineage>
</organism>
<proteinExistence type="predicted"/>
<evidence type="ECO:0000259" key="1">
    <source>
        <dbReference type="Pfam" id="PF01656"/>
    </source>
</evidence>
<dbReference type="EMBL" id="AP012051">
    <property type="protein sequence ID" value="BAL80412.1"/>
    <property type="molecule type" value="Genomic_DNA"/>
</dbReference>
<dbReference type="RefSeq" id="WP_014452819.1">
    <property type="nucleotide sequence ID" value="NC_017096.1"/>
</dbReference>
<feature type="domain" description="CobQ/CobB/MinD/ParA nucleotide binding" evidence="1">
    <location>
        <begin position="3"/>
        <end position="41"/>
    </location>
</feature>
<evidence type="ECO:0000313" key="3">
    <source>
        <dbReference type="Proteomes" id="UP000004793"/>
    </source>
</evidence>
<dbReference type="KEGG" id="cex:CSE_02860"/>